<dbReference type="Gene3D" id="3.10.10.10">
    <property type="entry name" value="HIV Type 1 Reverse Transcriptase, subunit A, domain 1"/>
    <property type="match status" value="1"/>
</dbReference>
<feature type="region of interest" description="Disordered" evidence="9">
    <location>
        <begin position="1"/>
        <end position="22"/>
    </location>
</feature>
<dbReference type="FunFam" id="1.10.340.70:FF:000001">
    <property type="entry name" value="Retrovirus-related Pol polyprotein from transposon gypsy-like Protein"/>
    <property type="match status" value="1"/>
</dbReference>
<dbReference type="CDD" id="cd09274">
    <property type="entry name" value="RNase_HI_RT_Ty3"/>
    <property type="match status" value="1"/>
</dbReference>
<feature type="region of interest" description="Disordered" evidence="9">
    <location>
        <begin position="2274"/>
        <end position="2305"/>
    </location>
</feature>
<dbReference type="EC" id="2.7.7.49" evidence="1"/>
<keyword evidence="2" id="KW-0808">Transferase</keyword>
<dbReference type="Gene3D" id="3.30.420.10">
    <property type="entry name" value="Ribonuclease H-like superfamily/Ribonuclease H"/>
    <property type="match status" value="1"/>
</dbReference>
<evidence type="ECO:0000256" key="6">
    <source>
        <dbReference type="ARBA" id="ARBA00022801"/>
    </source>
</evidence>
<dbReference type="CDD" id="cd00303">
    <property type="entry name" value="retropepsin_like"/>
    <property type="match status" value="1"/>
</dbReference>
<keyword evidence="7" id="KW-0694">RNA-binding</keyword>
<dbReference type="VEuPathDB" id="FungiDB:PSTT_15515"/>
<accession>A0A2S4UHB1</accession>
<feature type="region of interest" description="Disordered" evidence="9">
    <location>
        <begin position="363"/>
        <end position="411"/>
    </location>
</feature>
<feature type="region of interest" description="Disordered" evidence="9">
    <location>
        <begin position="328"/>
        <end position="349"/>
    </location>
</feature>
<dbReference type="GO" id="GO:0003964">
    <property type="term" value="F:RNA-directed DNA polymerase activity"/>
    <property type="evidence" value="ECO:0007669"/>
    <property type="project" value="UniProtKB-KW"/>
</dbReference>
<dbReference type="InterPro" id="IPR001584">
    <property type="entry name" value="Integrase_cat-core"/>
</dbReference>
<dbReference type="VEuPathDB" id="FungiDB:PSHT_11461"/>
<evidence type="ECO:0000256" key="8">
    <source>
        <dbReference type="ARBA" id="ARBA00022918"/>
    </source>
</evidence>
<reference evidence="12" key="1">
    <citation type="submission" date="2017-12" db="EMBL/GenBank/DDBJ databases">
        <title>Gene loss provides genomic basis for host adaptation in cereal stripe rust fungi.</title>
        <authorList>
            <person name="Xia C."/>
        </authorList>
    </citation>
    <scope>NUCLEOTIDE SEQUENCE [LARGE SCALE GENOMIC DNA]</scope>
    <source>
        <strain evidence="12">93-210</strain>
    </source>
</reference>
<evidence type="ECO:0000256" key="9">
    <source>
        <dbReference type="SAM" id="MobiDB-lite"/>
    </source>
</evidence>
<dbReference type="Proteomes" id="UP000239156">
    <property type="component" value="Unassembled WGS sequence"/>
</dbReference>
<dbReference type="Gene3D" id="3.30.70.270">
    <property type="match status" value="2"/>
</dbReference>
<keyword evidence="3" id="KW-0548">Nucleotidyltransferase</keyword>
<feature type="compositionally biased region" description="Polar residues" evidence="9">
    <location>
        <begin position="784"/>
        <end position="801"/>
    </location>
</feature>
<dbReference type="GO" id="GO:0015074">
    <property type="term" value="P:DNA integration"/>
    <property type="evidence" value="ECO:0007669"/>
    <property type="project" value="InterPro"/>
</dbReference>
<dbReference type="VEuPathDB" id="FungiDB:PSHT_04947"/>
<evidence type="ECO:0000256" key="4">
    <source>
        <dbReference type="ARBA" id="ARBA00022722"/>
    </source>
</evidence>
<dbReference type="Gene3D" id="1.10.340.70">
    <property type="match status" value="1"/>
</dbReference>
<keyword evidence="8" id="KW-0695">RNA-directed DNA polymerase</keyword>
<name>A0A2S4UHB1_9BASI</name>
<organism evidence="12 13">
    <name type="scientific">Puccinia striiformis</name>
    <dbReference type="NCBI Taxonomy" id="27350"/>
    <lineage>
        <taxon>Eukaryota</taxon>
        <taxon>Fungi</taxon>
        <taxon>Dikarya</taxon>
        <taxon>Basidiomycota</taxon>
        <taxon>Pucciniomycotina</taxon>
        <taxon>Pucciniomycetes</taxon>
        <taxon>Pucciniales</taxon>
        <taxon>Pucciniaceae</taxon>
        <taxon>Puccinia</taxon>
    </lineage>
</organism>
<evidence type="ECO:0000259" key="11">
    <source>
        <dbReference type="PROSITE" id="PS50994"/>
    </source>
</evidence>
<dbReference type="GO" id="GO:0004519">
    <property type="term" value="F:endonuclease activity"/>
    <property type="evidence" value="ECO:0007669"/>
    <property type="project" value="UniProtKB-KW"/>
</dbReference>
<feature type="compositionally biased region" description="Polar residues" evidence="9">
    <location>
        <begin position="260"/>
        <end position="275"/>
    </location>
</feature>
<feature type="region of interest" description="Disordered" evidence="9">
    <location>
        <begin position="438"/>
        <end position="507"/>
    </location>
</feature>
<evidence type="ECO:0000256" key="1">
    <source>
        <dbReference type="ARBA" id="ARBA00012493"/>
    </source>
</evidence>
<keyword evidence="6" id="KW-0378">Hydrolase</keyword>
<dbReference type="PANTHER" id="PTHR37984:SF5">
    <property type="entry name" value="PROTEIN NYNRIN-LIKE"/>
    <property type="match status" value="1"/>
</dbReference>
<proteinExistence type="predicted"/>
<dbReference type="InterPro" id="IPR043128">
    <property type="entry name" value="Rev_trsase/Diguanyl_cyclase"/>
</dbReference>
<dbReference type="InterPro" id="IPR021109">
    <property type="entry name" value="Peptidase_aspartic_dom_sf"/>
</dbReference>
<feature type="compositionally biased region" description="Low complexity" evidence="9">
    <location>
        <begin position="568"/>
        <end position="578"/>
    </location>
</feature>
<dbReference type="PANTHER" id="PTHR37984">
    <property type="entry name" value="PROTEIN CBG26694"/>
    <property type="match status" value="1"/>
</dbReference>
<evidence type="ECO:0000313" key="13">
    <source>
        <dbReference type="Proteomes" id="UP000239156"/>
    </source>
</evidence>
<feature type="region of interest" description="Disordered" evidence="9">
    <location>
        <begin position="1087"/>
        <end position="1109"/>
    </location>
</feature>
<dbReference type="EMBL" id="PKSL01000289">
    <property type="protein sequence ID" value="POV96660.1"/>
    <property type="molecule type" value="Genomic_DNA"/>
</dbReference>
<dbReference type="InterPro" id="IPR036397">
    <property type="entry name" value="RNaseH_sf"/>
</dbReference>
<dbReference type="VEuPathDB" id="FungiDB:PSHT_10983"/>
<keyword evidence="4" id="KW-0540">Nuclease</keyword>
<feature type="domain" description="Integrase catalytic" evidence="11">
    <location>
        <begin position="1997"/>
        <end position="2156"/>
    </location>
</feature>
<dbReference type="Gene3D" id="3.10.20.370">
    <property type="match status" value="1"/>
</dbReference>
<dbReference type="GO" id="GO:0003723">
    <property type="term" value="F:RNA binding"/>
    <property type="evidence" value="ECO:0007669"/>
    <property type="project" value="UniProtKB-KW"/>
</dbReference>
<dbReference type="CDD" id="cd01647">
    <property type="entry name" value="RT_LTR"/>
    <property type="match status" value="1"/>
</dbReference>
<dbReference type="GO" id="GO:0016787">
    <property type="term" value="F:hydrolase activity"/>
    <property type="evidence" value="ECO:0007669"/>
    <property type="project" value="UniProtKB-KW"/>
</dbReference>
<dbReference type="Pfam" id="PF13650">
    <property type="entry name" value="Asp_protease_2"/>
    <property type="match status" value="1"/>
</dbReference>
<dbReference type="InterPro" id="IPR043502">
    <property type="entry name" value="DNA/RNA_pol_sf"/>
</dbReference>
<feature type="region of interest" description="Disordered" evidence="9">
    <location>
        <begin position="559"/>
        <end position="578"/>
    </location>
</feature>
<dbReference type="PROSITE" id="PS50878">
    <property type="entry name" value="RT_POL"/>
    <property type="match status" value="1"/>
</dbReference>
<dbReference type="InterPro" id="IPR012337">
    <property type="entry name" value="RNaseH-like_sf"/>
</dbReference>
<gene>
    <name evidence="12" type="ORF">PSTT_15515</name>
</gene>
<evidence type="ECO:0000259" key="10">
    <source>
        <dbReference type="PROSITE" id="PS50878"/>
    </source>
</evidence>
<feature type="compositionally biased region" description="Low complexity" evidence="9">
    <location>
        <begin position="1"/>
        <end position="17"/>
    </location>
</feature>
<evidence type="ECO:0000256" key="2">
    <source>
        <dbReference type="ARBA" id="ARBA00022679"/>
    </source>
</evidence>
<dbReference type="GO" id="GO:0005634">
    <property type="term" value="C:nucleus"/>
    <property type="evidence" value="ECO:0007669"/>
    <property type="project" value="UniProtKB-ARBA"/>
</dbReference>
<feature type="region of interest" description="Disordered" evidence="9">
    <location>
        <begin position="1157"/>
        <end position="1198"/>
    </location>
</feature>
<protein>
    <recommendedName>
        <fullName evidence="1">RNA-directed DNA polymerase</fullName>
        <ecNumber evidence="1">2.7.7.49</ecNumber>
    </recommendedName>
</protein>
<dbReference type="InterPro" id="IPR041373">
    <property type="entry name" value="RT_RNaseH"/>
</dbReference>
<dbReference type="Pfam" id="PF17921">
    <property type="entry name" value="Integrase_H2C2"/>
    <property type="match status" value="1"/>
</dbReference>
<dbReference type="Pfam" id="PF00078">
    <property type="entry name" value="RVT_1"/>
    <property type="match status" value="1"/>
</dbReference>
<dbReference type="FunFam" id="3.30.70.270:FF:000003">
    <property type="entry name" value="Transposon Ty3-G Gag-Pol polyprotein"/>
    <property type="match status" value="1"/>
</dbReference>
<evidence type="ECO:0000256" key="7">
    <source>
        <dbReference type="ARBA" id="ARBA00022884"/>
    </source>
</evidence>
<keyword evidence="13" id="KW-1185">Reference proteome</keyword>
<dbReference type="SUPFAM" id="SSF50630">
    <property type="entry name" value="Acid proteases"/>
    <property type="match status" value="1"/>
</dbReference>
<dbReference type="VEuPathDB" id="FungiDB:PSHT_00705"/>
<evidence type="ECO:0000313" key="12">
    <source>
        <dbReference type="EMBL" id="POV96660.1"/>
    </source>
</evidence>
<comment type="caution">
    <text evidence="12">The sequence shown here is derived from an EMBL/GenBank/DDBJ whole genome shotgun (WGS) entry which is preliminary data.</text>
</comment>
<feature type="compositionally biased region" description="Polar residues" evidence="9">
    <location>
        <begin position="453"/>
        <end position="469"/>
    </location>
</feature>
<dbReference type="Gene3D" id="2.40.70.10">
    <property type="entry name" value="Acid Proteases"/>
    <property type="match status" value="1"/>
</dbReference>
<evidence type="ECO:0000256" key="3">
    <source>
        <dbReference type="ARBA" id="ARBA00022695"/>
    </source>
</evidence>
<dbReference type="PROSITE" id="PS50994">
    <property type="entry name" value="INTEGRASE"/>
    <property type="match status" value="1"/>
</dbReference>
<dbReference type="InterPro" id="IPR050951">
    <property type="entry name" value="Retrovirus_Pol_polyprotein"/>
</dbReference>
<dbReference type="InterPro" id="IPR041588">
    <property type="entry name" value="Integrase_H2C2"/>
</dbReference>
<dbReference type="SUPFAM" id="SSF56672">
    <property type="entry name" value="DNA/RNA polymerases"/>
    <property type="match status" value="1"/>
</dbReference>
<sequence>MFTLNQQQQKNKKTQLQDNSRDSSLLPSQAVLILGSTHLNSQILDLDPATFLRLPHSHQSSFSPTMWHEFSEGLPFRVTNPYKNRIRNLEEVVRLLLARQEPSPFRLVSSAPLVGSFRYSLEHGLIPVLSKSSVESLAYSQSIRSQFPPPVRAKNPRNLIRKFSLDQTNVRQSKSDLADSEIRKHHKGIITINSSVGDPASPLPIVLTPAIKPFSKLDIVNSPFRLNSTVADYKPWHHPDQLGKPSSAQLSVSLVKPGPTKNNNSEPSSVSDAKTVTLSNHNSRIDIGNDLEIATGFANLTAIRDQPIADCIPSFRLHSPDRLPSADFISPVRSNSPARLPSPPSGFDSDIINKQALTSITRSFSRLHRKVPPPRSRSLDHLPLPGGAVASKAKDPPVIDSPPQKIASQATDLPSTSIAKVGALAVMVLDVPPPKVSTNQITESPLPFVKTPPSLSNQPADFNTSTPIVTPQAIDTPPTPGDPRYRPSGDSDLPQWKPKGRKRNLSSATSEEIDCLALISAVNVVEEELPVMSTDGVTIGLYTGIDPASLAALWDIPEDDSDEEDVASPPGSHLTLPLPSLTLSPNPDSTYPTPSQTLASLIGTPNSYNLAAMGLVLVLDPTEGTVNQQTATEYERLLHKAELADYLEYLREYSRDSSLLPRFFSPAYTEQKSHLAGGKVKKFRVFSVTSPTGLLHFFFLGPPPHQPFWILTRRQTNWFMSTRSSGNTLLPAADPDALIRAASAARRKAKIEAALQGRNSITPPNLTLTTIPLHNLPPLPSSPTMSDNQPLHTGGKSASSDSLNVIVQPTGIPGGSSSTPRTDPLSLEGYLKGIIQLQHRSIDQANLDRQAERERRAADAIQRQADTDRIARLEESIILLSMKQEPSDQASRPEPARSETGRLDLQRFRIEGPLYTGPPQTVEPFITWIEGVEIAFTTKGIVRDDDKIRVVGLLIREGNTQRFYARGINKFLDGTWAEFKTKLLEYALPPLWRTSLREEFRSLKMNASESFLEYCTRSRTLQNMLNFDRESVSDFDLAESMTIGMIGLLRTEVDNHQVLLHSPFDFSTFESRCSLFWDGIVRKRVLTRSKNPPSNPSSSPQSQPRTKEENIWRVHSYLDSMGLCRFCRKQCGSTVGNCSGQIDRSFLHIPSSFVAPPKPADWKPPAPRGTTSSTAGKPTQPPAGRPSGRSVTVSGVAEESTEQNLDVASLSAISAIDYELHLALQEGYVPPSNPHRLIIQFTHEGKDLRALIDTGSEVNLITATAVERVGLHQFTSTTPTIVNLAMDNTGLTPIILRHSTKVSLSVPWSPLKFNDVILKIGPIKGDYDMILGIHFLSQFNLSASIFYHSLQCAHSGCKIFDYRVPNEIQEKFSSCSSPTVGSIESTSEYPCKKAEETVLHEFSDLFPADIPAVSDSAEAEGFFTVSSKVRHKIVLTNPDVIVNERQYPYPRKYLAAWRTLLDQHLAAGRIRRSTSQYASPSMIVPKRLRRPASLGLRLSNPEQLYGPGPLVASGKVFSILDQTNAFFQTRMREADIPLTAVKTPWGLMEWCVMPMGLTNAPATHQARMEEALGELINSICVVYLDDIVIFSDSFSEHEQHVRRVLERLRTANLYCSPKKTKLFQKKVKFLGHWISADGICADEEKVADILDWPSPRSPKGVKKFLGTVQWMKKFINGLQKYVGTLTPLTSSKLDPKSFRWGEAEEAAFTNIKRLMTSLPCLKNIDYESDDPLWLFTDASGYGLGAALFQGKEWKTASPIAYDSHLMTPAEKNYPVHEQELLAVIHALQKWKMLLLGMKVNVMSDHHSLTYLLKQRNLSRRQARWTEILADFDLRFEYIKGEDNSVADALSRKINPDDNLEIEPADVLCVASLTELGSTLSDSLKASILTGYSVDEFCQSFRKVLPLREECAEIDGLLFIDHRLVIPNIGDIREKLMEEAHTRLGHLGYLKTITELRRDFFWPHMAKAVAHFVQSCPTCQKTKAPTTAPTGKMLTPSFPRTPLSDLAIDFVGPLRSANHYDMILTCTCRLSGFTRIIPVLQTDTAEKTAGRLFNGWMSTFGAPVSIISDRDKAWTSKFWKALMARLNVQFHMSSAFHPQADGRSERTNKTVGQVLRSFTAKRQSKWLDSLPAVEFAINSSLNVSTGFSPFELIFGRKPRLFPSKDGPTDSPPSLELWLKQREGVWMDARDALWVSRVKQAIQHNKHHRDRPPILVGSWVLLNSADWRGRHQGGVDKLKERFEGPYKVSRVFNNGQTKEITATFDPRFKGQTVLLSGGGGAAGKSRRGENVKPSPHRFHENNNPSLHNHLQFDRLHIPLFPLPPPSSVET</sequence>
<feature type="compositionally biased region" description="Pro residues" evidence="9">
    <location>
        <begin position="1157"/>
        <end position="1167"/>
    </location>
</feature>
<feature type="region of interest" description="Disordered" evidence="9">
    <location>
        <begin position="778"/>
        <end position="801"/>
    </location>
</feature>
<feature type="domain" description="Reverse transcriptase" evidence="10">
    <location>
        <begin position="1430"/>
        <end position="1634"/>
    </location>
</feature>
<dbReference type="SUPFAM" id="SSF53098">
    <property type="entry name" value="Ribonuclease H-like"/>
    <property type="match status" value="1"/>
</dbReference>
<keyword evidence="5" id="KW-0255">Endonuclease</keyword>
<dbReference type="Pfam" id="PF17917">
    <property type="entry name" value="RT_RNaseH"/>
    <property type="match status" value="1"/>
</dbReference>
<feature type="region of interest" description="Disordered" evidence="9">
    <location>
        <begin position="252"/>
        <end position="275"/>
    </location>
</feature>
<dbReference type="InterPro" id="IPR000477">
    <property type="entry name" value="RT_dom"/>
</dbReference>
<evidence type="ECO:0000256" key="5">
    <source>
        <dbReference type="ARBA" id="ARBA00022759"/>
    </source>
</evidence>